<evidence type="ECO:0000256" key="3">
    <source>
        <dbReference type="ARBA" id="ARBA00022670"/>
    </source>
</evidence>
<dbReference type="PROSITE" id="PS00136">
    <property type="entry name" value="SUBTILASE_ASP"/>
    <property type="match status" value="1"/>
</dbReference>
<reference evidence="16 17" key="1">
    <citation type="journal article" date="2011" name="Science">
        <title>The Selaginella genome identifies genetic changes associated with the evolution of vascular plants.</title>
        <authorList>
            <person name="Banks J.A."/>
            <person name="Nishiyama T."/>
            <person name="Hasebe M."/>
            <person name="Bowman J.L."/>
            <person name="Gribskov M."/>
            <person name="dePamphilis C."/>
            <person name="Albert V.A."/>
            <person name="Aono N."/>
            <person name="Aoyama T."/>
            <person name="Ambrose B.A."/>
            <person name="Ashton N.W."/>
            <person name="Axtell M.J."/>
            <person name="Barker E."/>
            <person name="Barker M.S."/>
            <person name="Bennetzen J.L."/>
            <person name="Bonawitz N.D."/>
            <person name="Chapple C."/>
            <person name="Cheng C."/>
            <person name="Correa L.G."/>
            <person name="Dacre M."/>
            <person name="DeBarry J."/>
            <person name="Dreyer I."/>
            <person name="Elias M."/>
            <person name="Engstrom E.M."/>
            <person name="Estelle M."/>
            <person name="Feng L."/>
            <person name="Finet C."/>
            <person name="Floyd S.K."/>
            <person name="Frommer W.B."/>
            <person name="Fujita T."/>
            <person name="Gramzow L."/>
            <person name="Gutensohn M."/>
            <person name="Harholt J."/>
            <person name="Hattori M."/>
            <person name="Heyl A."/>
            <person name="Hirai T."/>
            <person name="Hiwatashi Y."/>
            <person name="Ishikawa M."/>
            <person name="Iwata M."/>
            <person name="Karol K.G."/>
            <person name="Koehler B."/>
            <person name="Kolukisaoglu U."/>
            <person name="Kubo M."/>
            <person name="Kurata T."/>
            <person name="Lalonde S."/>
            <person name="Li K."/>
            <person name="Li Y."/>
            <person name="Litt A."/>
            <person name="Lyons E."/>
            <person name="Manning G."/>
            <person name="Maruyama T."/>
            <person name="Michael T.P."/>
            <person name="Mikami K."/>
            <person name="Miyazaki S."/>
            <person name="Morinaga S."/>
            <person name="Murata T."/>
            <person name="Mueller-Roeber B."/>
            <person name="Nelson D.R."/>
            <person name="Obara M."/>
            <person name="Oguri Y."/>
            <person name="Olmstead R.G."/>
            <person name="Onodera N."/>
            <person name="Petersen B.L."/>
            <person name="Pils B."/>
            <person name="Prigge M."/>
            <person name="Rensing S.A."/>
            <person name="Riano-Pachon D.M."/>
            <person name="Roberts A.W."/>
            <person name="Sato Y."/>
            <person name="Scheller H.V."/>
            <person name="Schulz B."/>
            <person name="Schulz C."/>
            <person name="Shakirov E.V."/>
            <person name="Shibagaki N."/>
            <person name="Shinohara N."/>
            <person name="Shippen D.E."/>
            <person name="Soerensen I."/>
            <person name="Sotooka R."/>
            <person name="Sugimoto N."/>
            <person name="Sugita M."/>
            <person name="Sumikawa N."/>
            <person name="Tanurdzic M."/>
            <person name="Theissen G."/>
            <person name="Ulvskov P."/>
            <person name="Wakazuki S."/>
            <person name="Weng J.K."/>
            <person name="Willats W.W."/>
            <person name="Wipf D."/>
            <person name="Wolf P.G."/>
            <person name="Yang L."/>
            <person name="Zimmer A.D."/>
            <person name="Zhu Q."/>
            <person name="Mitros T."/>
            <person name="Hellsten U."/>
            <person name="Loque D."/>
            <person name="Otillar R."/>
            <person name="Salamov A."/>
            <person name="Schmutz J."/>
            <person name="Shapiro H."/>
            <person name="Lindquist E."/>
            <person name="Lucas S."/>
            <person name="Rokhsar D."/>
            <person name="Grigoriev I.V."/>
        </authorList>
    </citation>
    <scope>NUCLEOTIDE SEQUENCE [LARGE SCALE GENOMIC DNA]</scope>
</reference>
<feature type="signal peptide" evidence="12">
    <location>
        <begin position="1"/>
        <end position="23"/>
    </location>
</feature>
<dbReference type="GO" id="GO:0004252">
    <property type="term" value="F:serine-type endopeptidase activity"/>
    <property type="evidence" value="ECO:0000318"/>
    <property type="project" value="GO_Central"/>
</dbReference>
<feature type="chain" id="PRO_5003122349" description="Peptidase S8/S53 domain-containing protein" evidence="12">
    <location>
        <begin position="24"/>
        <end position="842"/>
    </location>
</feature>
<comment type="similarity">
    <text evidence="2 9 10">Belongs to the peptidase S8 family.</text>
</comment>
<dbReference type="OMA" id="WFAPYGV"/>
<evidence type="ECO:0008006" key="18">
    <source>
        <dbReference type="Google" id="ProtNLM"/>
    </source>
</evidence>
<feature type="domain" description="Subtilisin-like protease fibronectin type-III" evidence="15">
    <location>
        <begin position="738"/>
        <end position="832"/>
    </location>
</feature>
<dbReference type="Gene3D" id="3.30.70.80">
    <property type="entry name" value="Peptidase S8 propeptide/proteinase inhibitor I9"/>
    <property type="match status" value="1"/>
</dbReference>
<keyword evidence="3 9" id="KW-0645">Protease</keyword>
<dbReference type="STRING" id="88036.D8S1Y3"/>
<evidence type="ECO:0000313" key="16">
    <source>
        <dbReference type="EMBL" id="EFJ21367.1"/>
    </source>
</evidence>
<feature type="region of interest" description="Disordered" evidence="11">
    <location>
        <begin position="190"/>
        <end position="211"/>
    </location>
</feature>
<dbReference type="InterPro" id="IPR015500">
    <property type="entry name" value="Peptidase_S8_subtilisin-rel"/>
</dbReference>
<feature type="active site" description="Charge relay system" evidence="8 9">
    <location>
        <position position="260"/>
    </location>
</feature>
<dbReference type="CDD" id="cd04852">
    <property type="entry name" value="Peptidases_S8_3"/>
    <property type="match status" value="1"/>
</dbReference>
<dbReference type="InterPro" id="IPR023828">
    <property type="entry name" value="Peptidase_S8_Ser-AS"/>
</dbReference>
<keyword evidence="7" id="KW-0325">Glycoprotein</keyword>
<dbReference type="Gene3D" id="2.60.40.2310">
    <property type="match status" value="1"/>
</dbReference>
<dbReference type="InterPro" id="IPR034197">
    <property type="entry name" value="Peptidases_S8_3"/>
</dbReference>
<evidence type="ECO:0000256" key="7">
    <source>
        <dbReference type="ARBA" id="ARBA00023180"/>
    </source>
</evidence>
<feature type="active site" description="Charge relay system" evidence="8 9">
    <location>
        <position position="183"/>
    </location>
</feature>
<dbReference type="PRINTS" id="PR00723">
    <property type="entry name" value="SUBTILISIN"/>
</dbReference>
<dbReference type="PANTHER" id="PTHR10795">
    <property type="entry name" value="PROPROTEIN CONVERTASE SUBTILISIN/KEXIN"/>
    <property type="match status" value="1"/>
</dbReference>
<evidence type="ECO:0000256" key="5">
    <source>
        <dbReference type="ARBA" id="ARBA00022801"/>
    </source>
</evidence>
<name>D8S1Y3_SELML</name>
<dbReference type="Pfam" id="PF00082">
    <property type="entry name" value="Peptidase_S8"/>
    <property type="match status" value="1"/>
</dbReference>
<evidence type="ECO:0000259" key="13">
    <source>
        <dbReference type="Pfam" id="PF00082"/>
    </source>
</evidence>
<dbReference type="PROSITE" id="PS00138">
    <property type="entry name" value="SUBTILASE_SER"/>
    <property type="match status" value="1"/>
</dbReference>
<dbReference type="EMBL" id="GL377599">
    <property type="protein sequence ID" value="EFJ21367.1"/>
    <property type="molecule type" value="Genomic_DNA"/>
</dbReference>
<dbReference type="InParanoid" id="D8S1Y3"/>
<dbReference type="PROSITE" id="PS51892">
    <property type="entry name" value="SUBTILASE"/>
    <property type="match status" value="1"/>
</dbReference>
<proteinExistence type="inferred from homology"/>
<dbReference type="InterPro" id="IPR041469">
    <property type="entry name" value="Subtilisin-like_FN3"/>
</dbReference>
<dbReference type="FunCoup" id="D8S1Y3">
    <property type="interactions" value="99"/>
</dbReference>
<accession>D8S1Y3</accession>
<evidence type="ECO:0000256" key="8">
    <source>
        <dbReference type="PIRSR" id="PIRSR615500-1"/>
    </source>
</evidence>
<dbReference type="Pfam" id="PF05922">
    <property type="entry name" value="Inhibitor_I9"/>
    <property type="match status" value="1"/>
</dbReference>
<organism evidence="17">
    <name type="scientific">Selaginella moellendorffii</name>
    <name type="common">Spikemoss</name>
    <dbReference type="NCBI Taxonomy" id="88036"/>
    <lineage>
        <taxon>Eukaryota</taxon>
        <taxon>Viridiplantae</taxon>
        <taxon>Streptophyta</taxon>
        <taxon>Embryophyta</taxon>
        <taxon>Tracheophyta</taxon>
        <taxon>Lycopodiopsida</taxon>
        <taxon>Selaginellales</taxon>
        <taxon>Selaginellaceae</taxon>
        <taxon>Selaginella</taxon>
    </lineage>
</organism>
<feature type="domain" description="Inhibitor I9" evidence="14">
    <location>
        <begin position="83"/>
        <end position="149"/>
    </location>
</feature>
<evidence type="ECO:0000256" key="10">
    <source>
        <dbReference type="RuleBase" id="RU003355"/>
    </source>
</evidence>
<keyword evidence="17" id="KW-1185">Reference proteome</keyword>
<evidence type="ECO:0000256" key="1">
    <source>
        <dbReference type="ARBA" id="ARBA00004613"/>
    </source>
</evidence>
<evidence type="ECO:0000256" key="11">
    <source>
        <dbReference type="SAM" id="MobiDB-lite"/>
    </source>
</evidence>
<dbReference type="CDD" id="cd02120">
    <property type="entry name" value="PA_subtilisin_like"/>
    <property type="match status" value="1"/>
</dbReference>
<dbReference type="InterPro" id="IPR045051">
    <property type="entry name" value="SBT"/>
</dbReference>
<sequence length="842" mass="88119">MGAPRELLLPLLFLVTLVPPAIGILEREHLKHEYERNESNERKVYLVVVRGRPVVHYQGGIPGFPATSSEQRINNALSDEDKNYASLLVARHDELLAKAFPGEKSYRKLYSYHHLINGFAVELTETQAARLERMDDVVHVERDERVQTMTTHTPEYMGLPGKCWPKLGGVANAGQGVVIGIVDTGIDPSHQSFKSSSSSTNSSSSSPGKYTGKCEVADEFPQGSCSGKIVGARHFAQAAIASGEFNASVHYASPLDGDGHGTHTAATAAGNSGVSVVVNGFNFGSSSGMAPAAKIAVYKALYRYIGGFFADVVAAIDQAVADGVDVLSLSVGPNGLPRRNLTFMSTFDLALLSAVKAGVFVTQAVGNGGPYPRTSLSFSPWIFSVAAATHDRTYPNAITLGSNITITGTGLASGTNGSFSLITAADATNGNVSRIVVDECQDAGNYNRSLVSGRILVCSYSLRYLFGVSTLADAVAAAQELRASGLVFLATPDLDGHSFPPSPIGFPAIIIPSSKDSAVLLHYYNTSTRRDESGRLSSSAAMATIAGGREALFSFSAPKVATYSSRGPDVNSNNLDVADVLKPNILAPGNLIWAAWSSIGSDEREFEGQEFALISGTSMATPHIAGIAALVKQRFPSLSPAGIASAMSTTALTLDSNGQPLLAQHPSSNVDSILGPATPFDFGAGFVNPAAAIDPGLIFDAGFQDYIQFLCSIPALSNSTVSAATGSSCFISSSFASDLNTPYVSIASLNGARSVVRIATSVSERDEAYNATLVVPAGVSVTVKPSSFSVRGGQLVKLTLTLKALVTSSAPSFGELLLDGDRGHRLHLPICVSSKIASSGTS</sequence>
<dbReference type="InterPro" id="IPR037045">
    <property type="entry name" value="S8pro/Inhibitor_I9_sf"/>
</dbReference>
<protein>
    <recommendedName>
        <fullName evidence="18">Peptidase S8/S53 domain-containing protein</fullName>
    </recommendedName>
</protein>
<feature type="compositionally biased region" description="Low complexity" evidence="11">
    <location>
        <begin position="190"/>
        <end position="206"/>
    </location>
</feature>
<dbReference type="HOGENOM" id="CLU_000625_3_1_1"/>
<evidence type="ECO:0000256" key="9">
    <source>
        <dbReference type="PROSITE-ProRule" id="PRU01240"/>
    </source>
</evidence>
<dbReference type="InterPro" id="IPR023827">
    <property type="entry name" value="Peptidase_S8_Asp-AS"/>
</dbReference>
<dbReference type="Proteomes" id="UP000001514">
    <property type="component" value="Unassembled WGS sequence"/>
</dbReference>
<dbReference type="Gene3D" id="3.40.50.200">
    <property type="entry name" value="Peptidase S8/S53 domain"/>
    <property type="match status" value="1"/>
</dbReference>
<evidence type="ECO:0000256" key="12">
    <source>
        <dbReference type="SAM" id="SignalP"/>
    </source>
</evidence>
<dbReference type="InterPro" id="IPR000209">
    <property type="entry name" value="Peptidase_S8/S53_dom"/>
</dbReference>
<dbReference type="AlphaFoldDB" id="D8S1Y3"/>
<evidence type="ECO:0000256" key="4">
    <source>
        <dbReference type="ARBA" id="ARBA00022729"/>
    </source>
</evidence>
<evidence type="ECO:0000259" key="15">
    <source>
        <dbReference type="Pfam" id="PF17766"/>
    </source>
</evidence>
<dbReference type="Gramene" id="EFJ21367">
    <property type="protein sequence ID" value="EFJ21367"/>
    <property type="gene ID" value="SELMODRAFT_107145"/>
</dbReference>
<evidence type="ECO:0000256" key="2">
    <source>
        <dbReference type="ARBA" id="ARBA00011073"/>
    </source>
</evidence>
<evidence type="ECO:0000259" key="14">
    <source>
        <dbReference type="Pfam" id="PF05922"/>
    </source>
</evidence>
<dbReference type="SUPFAM" id="SSF54897">
    <property type="entry name" value="Protease propeptides/inhibitors"/>
    <property type="match status" value="1"/>
</dbReference>
<keyword evidence="5 9" id="KW-0378">Hydrolase</keyword>
<dbReference type="Pfam" id="PF17766">
    <property type="entry name" value="fn3_6"/>
    <property type="match status" value="1"/>
</dbReference>
<dbReference type="InterPro" id="IPR010259">
    <property type="entry name" value="S8pro/Inhibitor_I9"/>
</dbReference>
<dbReference type="SUPFAM" id="SSF52743">
    <property type="entry name" value="Subtilisin-like"/>
    <property type="match status" value="1"/>
</dbReference>
<dbReference type="InterPro" id="IPR036852">
    <property type="entry name" value="Peptidase_S8/S53_dom_sf"/>
</dbReference>
<keyword evidence="4 12" id="KW-0732">Signal</keyword>
<comment type="subcellular location">
    <subcellularLocation>
        <location evidence="1">Secreted</location>
    </subcellularLocation>
</comment>
<gene>
    <name evidence="16" type="ORF">SELMODRAFT_107145</name>
</gene>
<keyword evidence="6 9" id="KW-0720">Serine protease</keyword>
<dbReference type="GO" id="GO:0005576">
    <property type="term" value="C:extracellular region"/>
    <property type="evidence" value="ECO:0000318"/>
    <property type="project" value="GO_Central"/>
</dbReference>
<feature type="domain" description="Peptidase S8/S53" evidence="13">
    <location>
        <begin position="174"/>
        <end position="659"/>
    </location>
</feature>
<dbReference type="Gene3D" id="3.50.30.30">
    <property type="match status" value="1"/>
</dbReference>
<evidence type="ECO:0000256" key="6">
    <source>
        <dbReference type="ARBA" id="ARBA00022825"/>
    </source>
</evidence>
<feature type="active site" description="Charge relay system" evidence="8 9">
    <location>
        <position position="618"/>
    </location>
</feature>
<dbReference type="GO" id="GO:0006508">
    <property type="term" value="P:proteolysis"/>
    <property type="evidence" value="ECO:0007669"/>
    <property type="project" value="UniProtKB-KW"/>
</dbReference>
<evidence type="ECO:0000313" key="17">
    <source>
        <dbReference type="Proteomes" id="UP000001514"/>
    </source>
</evidence>
<dbReference type="KEGG" id="smo:SELMODRAFT_107145"/>
<dbReference type="eggNOG" id="ENOG502QSVR">
    <property type="taxonomic scope" value="Eukaryota"/>
</dbReference>